<feature type="compositionally biased region" description="Basic residues" evidence="1">
    <location>
        <begin position="101"/>
        <end position="113"/>
    </location>
</feature>
<dbReference type="Proteomes" id="UP001159363">
    <property type="component" value="Chromosome 14"/>
</dbReference>
<comment type="caution">
    <text evidence="2">The sequence shown here is derived from an EMBL/GenBank/DDBJ whole genome shotgun (WGS) entry which is preliminary data.</text>
</comment>
<keyword evidence="3" id="KW-1185">Reference proteome</keyword>
<name>A0ABQ9G942_9NEOP</name>
<gene>
    <name evidence="2" type="ORF">PR048_031356</name>
</gene>
<feature type="compositionally biased region" description="Basic and acidic residues" evidence="1">
    <location>
        <begin position="67"/>
        <end position="93"/>
    </location>
</feature>
<reference evidence="2 3" key="1">
    <citation type="submission" date="2023-02" db="EMBL/GenBank/DDBJ databases">
        <title>LHISI_Scaffold_Assembly.</title>
        <authorList>
            <person name="Stuart O.P."/>
            <person name="Cleave R."/>
            <person name="Magrath M.J.L."/>
            <person name="Mikheyev A.S."/>
        </authorList>
    </citation>
    <scope>NUCLEOTIDE SEQUENCE [LARGE SCALE GENOMIC DNA]</scope>
    <source>
        <strain evidence="2">Daus_M_001</strain>
        <tissue evidence="2">Leg muscle</tissue>
    </source>
</reference>
<evidence type="ECO:0000256" key="1">
    <source>
        <dbReference type="SAM" id="MobiDB-lite"/>
    </source>
</evidence>
<protein>
    <submittedName>
        <fullName evidence="2">Uncharacterized protein</fullName>
    </submittedName>
</protein>
<organism evidence="2 3">
    <name type="scientific">Dryococelus australis</name>
    <dbReference type="NCBI Taxonomy" id="614101"/>
    <lineage>
        <taxon>Eukaryota</taxon>
        <taxon>Metazoa</taxon>
        <taxon>Ecdysozoa</taxon>
        <taxon>Arthropoda</taxon>
        <taxon>Hexapoda</taxon>
        <taxon>Insecta</taxon>
        <taxon>Pterygota</taxon>
        <taxon>Neoptera</taxon>
        <taxon>Polyneoptera</taxon>
        <taxon>Phasmatodea</taxon>
        <taxon>Verophasmatodea</taxon>
        <taxon>Anareolatae</taxon>
        <taxon>Phasmatidae</taxon>
        <taxon>Eurycanthinae</taxon>
        <taxon>Dryococelus</taxon>
    </lineage>
</organism>
<accession>A0ABQ9G942</accession>
<dbReference type="EMBL" id="JARBHB010000015">
    <property type="protein sequence ID" value="KAJ8867554.1"/>
    <property type="molecule type" value="Genomic_DNA"/>
</dbReference>
<feature type="region of interest" description="Disordered" evidence="1">
    <location>
        <begin position="67"/>
        <end position="129"/>
    </location>
</feature>
<evidence type="ECO:0000313" key="2">
    <source>
        <dbReference type="EMBL" id="KAJ8867554.1"/>
    </source>
</evidence>
<evidence type="ECO:0000313" key="3">
    <source>
        <dbReference type="Proteomes" id="UP001159363"/>
    </source>
</evidence>
<sequence length="354" mass="39970">MVARSLWADTSLRGYDESIKVYEASKHAEPRAVVYYEPFVSIKGCCRRGEMGVECTRQLRSNCLVDRRGRSEASMEQRRKHGRGEAGDPRENPPDSVIARHEHHVATLKHRRNNGQTGFDSRQGRPPRFSHVGIVPDDAAGRLVYSGISRFPPPVHSGAAPYSPHFALIGFQDLDVGTPDFRETISRPVAFLNTSAQIHIRNWASQEFHLIFCPLITDIQIRSNLFLIGQSNKYMPSHKDTWPMARRKLLAVHDKTTRLPPGRNQLAPGFSHVVIVTDDAAGWRIFSGTSRFPSPIHSGAAPHSPRFTLIGFQDLDFKNRPQFFTHSHLVRLCLHEVEEYPGSRTLGGLQKSWE</sequence>
<proteinExistence type="predicted"/>